<dbReference type="EMBL" id="JBEAFC010000006">
    <property type="protein sequence ID" value="KAL1554099.1"/>
    <property type="molecule type" value="Genomic_DNA"/>
</dbReference>
<accession>A0ABD1HD46</accession>
<proteinExistence type="predicted"/>
<keyword evidence="3" id="KW-1185">Reference proteome</keyword>
<protein>
    <submittedName>
        <fullName evidence="2">Uncharacterized protein</fullName>
    </submittedName>
</protein>
<comment type="caution">
    <text evidence="2">The sequence shown here is derived from an EMBL/GenBank/DDBJ whole genome shotgun (WGS) entry which is preliminary data.</text>
</comment>
<evidence type="ECO:0000313" key="2">
    <source>
        <dbReference type="EMBL" id="KAL1554099.1"/>
    </source>
</evidence>
<evidence type="ECO:0000313" key="3">
    <source>
        <dbReference type="Proteomes" id="UP001567538"/>
    </source>
</evidence>
<dbReference type="Proteomes" id="UP001567538">
    <property type="component" value="Unassembled WGS sequence"/>
</dbReference>
<reference evidence="2 3" key="1">
    <citation type="submission" date="2024-06" db="EMBL/GenBank/DDBJ databases">
        <title>A chromosome level genome sequence of Diviner's sage (Salvia divinorum).</title>
        <authorList>
            <person name="Ford S.A."/>
            <person name="Ro D.-K."/>
            <person name="Ness R.W."/>
            <person name="Phillips M.A."/>
        </authorList>
    </citation>
    <scope>NUCLEOTIDE SEQUENCE [LARGE SCALE GENOMIC DNA]</scope>
    <source>
        <strain evidence="2">SAF-2024a</strain>
        <tissue evidence="2">Leaf</tissue>
    </source>
</reference>
<feature type="chain" id="PRO_5044834162" evidence="1">
    <location>
        <begin position="22"/>
        <end position="109"/>
    </location>
</feature>
<evidence type="ECO:0000256" key="1">
    <source>
        <dbReference type="SAM" id="SignalP"/>
    </source>
</evidence>
<feature type="signal peptide" evidence="1">
    <location>
        <begin position="1"/>
        <end position="21"/>
    </location>
</feature>
<organism evidence="2 3">
    <name type="scientific">Salvia divinorum</name>
    <name type="common">Maria pastora</name>
    <name type="synonym">Diviner's sage</name>
    <dbReference type="NCBI Taxonomy" id="28513"/>
    <lineage>
        <taxon>Eukaryota</taxon>
        <taxon>Viridiplantae</taxon>
        <taxon>Streptophyta</taxon>
        <taxon>Embryophyta</taxon>
        <taxon>Tracheophyta</taxon>
        <taxon>Spermatophyta</taxon>
        <taxon>Magnoliopsida</taxon>
        <taxon>eudicotyledons</taxon>
        <taxon>Gunneridae</taxon>
        <taxon>Pentapetalae</taxon>
        <taxon>asterids</taxon>
        <taxon>lamiids</taxon>
        <taxon>Lamiales</taxon>
        <taxon>Lamiaceae</taxon>
        <taxon>Nepetoideae</taxon>
        <taxon>Mentheae</taxon>
        <taxon>Salviinae</taxon>
        <taxon>Salvia</taxon>
        <taxon>Salvia subgen. Calosphace</taxon>
    </lineage>
</organism>
<keyword evidence="1" id="KW-0732">Signal</keyword>
<sequence length="109" mass="11945">MKSFAWILILLCTSNFITTFAHQDLEMLRSKDLLISSSLPNLEKIHDSGHGRKLATAEEITLSGKGQKGKGAYGGANVVHKRPGEKNAAPTYRPCLFLFTAVLGFSFFS</sequence>
<name>A0ABD1HD46_SALDI</name>
<dbReference type="AlphaFoldDB" id="A0ABD1HD46"/>
<gene>
    <name evidence="2" type="ORF">AAHA92_14693</name>
</gene>